<keyword evidence="2" id="KW-0456">Lyase</keyword>
<dbReference type="PANTHER" id="PTHR11941">
    <property type="entry name" value="ENOYL-COA HYDRATASE-RELATED"/>
    <property type="match status" value="1"/>
</dbReference>
<reference evidence="4" key="2">
    <citation type="submission" date="2012-10" db="EMBL/GenBank/DDBJ databases">
        <title>Improved high-quality draft of Thermaerobacter subterraneus C21, DSM 13965.</title>
        <authorList>
            <consortium name="DOE Joint Genome Institute"/>
            <person name="Eisen J."/>
            <person name="Huntemann M."/>
            <person name="Wei C.-L."/>
            <person name="Han J."/>
            <person name="Detter J.C."/>
            <person name="Han C."/>
            <person name="Tapia R."/>
            <person name="Chen A."/>
            <person name="Kyrpides N."/>
            <person name="Mavromatis K."/>
            <person name="Markowitz V."/>
            <person name="Szeto E."/>
            <person name="Ivanova N."/>
            <person name="Mikhailova N."/>
            <person name="Ovchinnikova G."/>
            <person name="Pagani I."/>
            <person name="Pati A."/>
            <person name="Goodwin L."/>
            <person name="Nordberg H.P."/>
            <person name="Cantor M.N."/>
            <person name="Hua S.X."/>
            <person name="Woyke T."/>
            <person name="Eisen J."/>
            <person name="Klenk H.-P."/>
        </authorList>
    </citation>
    <scope>NUCLEOTIDE SEQUENCE [LARGE SCALE GENOMIC DNA]</scope>
    <source>
        <strain evidence="4">DSM 13965</strain>
    </source>
</reference>
<dbReference type="CDD" id="cd06558">
    <property type="entry name" value="crotonase-like"/>
    <property type="match status" value="1"/>
</dbReference>
<dbReference type="SUPFAM" id="SSF52096">
    <property type="entry name" value="ClpP/crotonase"/>
    <property type="match status" value="1"/>
</dbReference>
<comment type="caution">
    <text evidence="4">The sequence shown here is derived from an EMBL/GenBank/DDBJ whole genome shotgun (WGS) entry which is preliminary data.</text>
</comment>
<protein>
    <submittedName>
        <fullName evidence="4">Enoyl-CoA hydratase/carnithine racemase</fullName>
    </submittedName>
</protein>
<dbReference type="Gene3D" id="1.10.12.10">
    <property type="entry name" value="Lyase 2-enoyl-coa Hydratase, Chain A, domain 2"/>
    <property type="match status" value="1"/>
</dbReference>
<dbReference type="EMBL" id="AENY02000002">
    <property type="protein sequence ID" value="EKP95610.1"/>
    <property type="molecule type" value="Genomic_DNA"/>
</dbReference>
<evidence type="ECO:0000313" key="5">
    <source>
        <dbReference type="Proteomes" id="UP000005710"/>
    </source>
</evidence>
<dbReference type="Gene3D" id="3.90.226.10">
    <property type="entry name" value="2-enoyl-CoA Hydratase, Chain A, domain 1"/>
    <property type="match status" value="1"/>
</dbReference>
<dbReference type="eggNOG" id="COG1024">
    <property type="taxonomic scope" value="Bacteria"/>
</dbReference>
<organism evidence="4 5">
    <name type="scientific">Thermaerobacter subterraneus DSM 13965</name>
    <dbReference type="NCBI Taxonomy" id="867903"/>
    <lineage>
        <taxon>Bacteria</taxon>
        <taxon>Bacillati</taxon>
        <taxon>Bacillota</taxon>
        <taxon>Clostridia</taxon>
        <taxon>Eubacteriales</taxon>
        <taxon>Clostridiales Family XVII. Incertae Sedis</taxon>
        <taxon>Thermaerobacter</taxon>
    </lineage>
</organism>
<dbReference type="HOGENOM" id="CLU_009834_7_6_9"/>
<evidence type="ECO:0000256" key="3">
    <source>
        <dbReference type="SAM" id="MobiDB-lite"/>
    </source>
</evidence>
<dbReference type="InterPro" id="IPR014748">
    <property type="entry name" value="Enoyl-CoA_hydra_C"/>
</dbReference>
<evidence type="ECO:0000313" key="4">
    <source>
        <dbReference type="EMBL" id="EKP95610.1"/>
    </source>
</evidence>
<dbReference type="RefSeq" id="WP_006903636.1">
    <property type="nucleotide sequence ID" value="NZ_JH976535.1"/>
</dbReference>
<dbReference type="PANTHER" id="PTHR11941:SF54">
    <property type="entry name" value="ENOYL-COA HYDRATASE, MITOCHONDRIAL"/>
    <property type="match status" value="1"/>
</dbReference>
<dbReference type="InterPro" id="IPR001753">
    <property type="entry name" value="Enoyl-CoA_hydra/iso"/>
</dbReference>
<comment type="similarity">
    <text evidence="1">Belongs to the enoyl-CoA hydratase/isomerase family.</text>
</comment>
<dbReference type="GO" id="GO:0006635">
    <property type="term" value="P:fatty acid beta-oxidation"/>
    <property type="evidence" value="ECO:0007669"/>
    <property type="project" value="TreeGrafter"/>
</dbReference>
<proteinExistence type="inferred from homology"/>
<feature type="region of interest" description="Disordered" evidence="3">
    <location>
        <begin position="252"/>
        <end position="289"/>
    </location>
</feature>
<evidence type="ECO:0000256" key="1">
    <source>
        <dbReference type="ARBA" id="ARBA00005254"/>
    </source>
</evidence>
<accession>K6P3I8</accession>
<dbReference type="InterPro" id="IPR029045">
    <property type="entry name" value="ClpP/crotonase-like_dom_sf"/>
</dbReference>
<dbReference type="STRING" id="867903.ThesuDRAFT_01367"/>
<reference evidence="4" key="1">
    <citation type="submission" date="2010-10" db="EMBL/GenBank/DDBJ databases">
        <authorList>
            <consortium name="US DOE Joint Genome Institute (JGI-PGF)"/>
            <person name="Lucas S."/>
            <person name="Copeland A."/>
            <person name="Lapidus A."/>
            <person name="Bruce D."/>
            <person name="Goodwin L."/>
            <person name="Pitluck S."/>
            <person name="Kyrpides N."/>
            <person name="Mavromatis K."/>
            <person name="Detter J.C."/>
            <person name="Han C."/>
            <person name="Land M."/>
            <person name="Hauser L."/>
            <person name="Markowitz V."/>
            <person name="Cheng J.-F."/>
            <person name="Hugenholtz P."/>
            <person name="Woyke T."/>
            <person name="Wu D."/>
            <person name="Pukall R."/>
            <person name="Wahrenburg C."/>
            <person name="Brambilla E."/>
            <person name="Klenk H.-P."/>
            <person name="Eisen J.A."/>
        </authorList>
    </citation>
    <scope>NUCLEOTIDE SEQUENCE [LARGE SCALE GENOMIC DNA]</scope>
    <source>
        <strain evidence="4">DSM 13965</strain>
    </source>
</reference>
<sequence length="289" mass="31652">MGFLRVDEDGAVVTITIDRPEQHNAISFAMWRDLGGILDRLAEEARRYSDLRVVILRGEGGRALSAGSDLKEFSTMTIDEVRRCFLTMEQTISKVERLPYPVIAAIGGYALGSAFELACACDLQVASERAQVGMPVARLGIMLSPEFTRRLVALMGPNQAKDLLFTGRLLNAAEARAVGLVTHVVPHEEVDPFARRLAENMARLSPSSIRAAKRSVLLSQPAPPPDPAGEPVPYYIDEDDFREGVRAFLEKRAPRFDRPARPLRPALSPDSPCSTGPAEGNGHRPEAPR</sequence>
<dbReference type="Pfam" id="PF00378">
    <property type="entry name" value="ECH_1"/>
    <property type="match status" value="1"/>
</dbReference>
<dbReference type="GO" id="GO:0016829">
    <property type="term" value="F:lyase activity"/>
    <property type="evidence" value="ECO:0007669"/>
    <property type="project" value="UniProtKB-KW"/>
</dbReference>
<evidence type="ECO:0000256" key="2">
    <source>
        <dbReference type="ARBA" id="ARBA00023239"/>
    </source>
</evidence>
<keyword evidence="5" id="KW-1185">Reference proteome</keyword>
<dbReference type="AlphaFoldDB" id="K6P3I8"/>
<gene>
    <name evidence="4" type="ORF">ThesuDRAFT_01367</name>
</gene>
<dbReference type="Proteomes" id="UP000005710">
    <property type="component" value="Unassembled WGS sequence"/>
</dbReference>
<name>K6P3I8_9FIRM</name>